<dbReference type="UniPathway" id="UPA00011"/>
<dbReference type="SUPFAM" id="SSF56801">
    <property type="entry name" value="Acetyl-CoA synthetase-like"/>
    <property type="match status" value="3"/>
</dbReference>
<dbReference type="RefSeq" id="WP_073364537.1">
    <property type="nucleotide sequence ID" value="NZ_FNTL01000004.1"/>
</dbReference>
<dbReference type="Gene3D" id="3.40.50.12780">
    <property type="entry name" value="N-terminal domain of ligase-like"/>
    <property type="match status" value="1"/>
</dbReference>
<dbReference type="Proteomes" id="UP000183407">
    <property type="component" value="Unassembled WGS sequence"/>
</dbReference>
<comment type="cofactor">
    <cofactor evidence="1">
        <name>pantetheine 4'-phosphate</name>
        <dbReference type="ChEBI" id="CHEBI:47942"/>
    </cofactor>
</comment>
<dbReference type="GO" id="GO:0047527">
    <property type="term" value="F:2,3-dihydroxybenzoate-serine ligase activity"/>
    <property type="evidence" value="ECO:0007669"/>
    <property type="project" value="TreeGrafter"/>
</dbReference>
<dbReference type="InterPro" id="IPR020845">
    <property type="entry name" value="AMP-binding_CS"/>
</dbReference>
<dbReference type="FunFam" id="1.10.1200.10:FF:000016">
    <property type="entry name" value="Non-ribosomal peptide synthase"/>
    <property type="match status" value="2"/>
</dbReference>
<feature type="domain" description="Carrier" evidence="5">
    <location>
        <begin position="2246"/>
        <end position="2321"/>
    </location>
</feature>
<dbReference type="InterPro" id="IPR006162">
    <property type="entry name" value="Ppantetheine_attach_site"/>
</dbReference>
<dbReference type="Pfam" id="PF00550">
    <property type="entry name" value="PP-binding"/>
    <property type="match status" value="3"/>
</dbReference>
<dbReference type="PANTHER" id="PTHR45527:SF1">
    <property type="entry name" value="FATTY ACID SYNTHASE"/>
    <property type="match status" value="1"/>
</dbReference>
<dbReference type="CDD" id="cd17643">
    <property type="entry name" value="A_NRPS_Cytc1-like"/>
    <property type="match status" value="1"/>
</dbReference>
<dbReference type="FunFam" id="2.30.38.10:FF:000001">
    <property type="entry name" value="Non-ribosomal peptide synthetase PvdI"/>
    <property type="match status" value="1"/>
</dbReference>
<dbReference type="Gene3D" id="1.10.1200.10">
    <property type="entry name" value="ACP-like"/>
    <property type="match status" value="3"/>
</dbReference>
<dbReference type="InterPro" id="IPR025110">
    <property type="entry name" value="AMP-bd_C"/>
</dbReference>
<dbReference type="Gene3D" id="3.30.559.30">
    <property type="entry name" value="Nonribosomal peptide synthetase, condensation domain"/>
    <property type="match status" value="4"/>
</dbReference>
<dbReference type="InterPro" id="IPR010071">
    <property type="entry name" value="AA_adenyl_dom"/>
</dbReference>
<dbReference type="GO" id="GO:0008610">
    <property type="term" value="P:lipid biosynthetic process"/>
    <property type="evidence" value="ECO:0007669"/>
    <property type="project" value="UniProtKB-ARBA"/>
</dbReference>
<dbReference type="Gene3D" id="3.30.300.30">
    <property type="match status" value="3"/>
</dbReference>
<dbReference type="InterPro" id="IPR036736">
    <property type="entry name" value="ACP-like_sf"/>
</dbReference>
<dbReference type="FunFam" id="3.40.50.980:FF:000002">
    <property type="entry name" value="Enterobactin synthetase component F"/>
    <property type="match status" value="1"/>
</dbReference>
<dbReference type="Pfam" id="PF13193">
    <property type="entry name" value="AMP-binding_C"/>
    <property type="match status" value="2"/>
</dbReference>
<dbReference type="CDD" id="cd19540">
    <property type="entry name" value="LCL_NRPS-like"/>
    <property type="match status" value="2"/>
</dbReference>
<proteinExistence type="predicted"/>
<accession>A0A1H4YDQ3</accession>
<dbReference type="FunFam" id="3.40.50.12780:FF:000012">
    <property type="entry name" value="Non-ribosomal peptide synthetase"/>
    <property type="match status" value="1"/>
</dbReference>
<dbReference type="InterPro" id="IPR020806">
    <property type="entry name" value="PKS_PP-bd"/>
</dbReference>
<evidence type="ECO:0000313" key="6">
    <source>
        <dbReference type="EMBL" id="SED15987.1"/>
    </source>
</evidence>
<dbReference type="FunFam" id="3.40.50.980:FF:000001">
    <property type="entry name" value="Non-ribosomal peptide synthetase"/>
    <property type="match status" value="1"/>
</dbReference>
<dbReference type="GO" id="GO:0043041">
    <property type="term" value="P:amino acid activation for nonribosomal peptide biosynthetic process"/>
    <property type="evidence" value="ECO:0007669"/>
    <property type="project" value="TreeGrafter"/>
</dbReference>
<keyword evidence="2" id="KW-0596">Phosphopantetheine</keyword>
<evidence type="ECO:0000256" key="4">
    <source>
        <dbReference type="SAM" id="MobiDB-lite"/>
    </source>
</evidence>
<dbReference type="GO" id="GO:0031177">
    <property type="term" value="F:phosphopantetheine binding"/>
    <property type="evidence" value="ECO:0007669"/>
    <property type="project" value="InterPro"/>
</dbReference>
<evidence type="ECO:0000256" key="2">
    <source>
        <dbReference type="ARBA" id="ARBA00022450"/>
    </source>
</evidence>
<dbReference type="OrthoDB" id="2472181at2"/>
<sequence length="3051" mass="327761">MSDERSGATDHAATEHEELPFPLSSAQYEAWLAQQLAPDVPLCIAQYVEVHGDLDVDLLREATVATADEFGSPFLRLIDREGQPFQLVDPATDRSIGLVDFRGDTEPVAAARRWMHADCETPLDLTRDRLVESSILRVGDQHYLWYSKIHHVALDGYGAMTMLNRIAARYTAAVLGRDLPANEAADPRHLYDVDQQYRSSSRFAADRQFWADRIDGLGPGSSLARRTGPAVATSTDAAAPLPDAAERALGEAGTHGTAEIIAAFACYLSRMTGRRDVLVKIPVSARTTATLRRSGGMVAGIVPLPVQIRPEDTVGELVERVQLDLLGALRHQRLGLGDIRRDAGAAAAESLSGPMVNVMLFHQELALGQLVGEYHIVTSGPVEDLLVNVYQSGAPVRTFVHFLANPNRYDADEVGAHHRRFVELLGDFLAADADNAVGAVHEETARLDFWTRTLADAPPVLDLPTDRPRPARPSGRSAVVDAVLDPEVHRTLGAFAAEHRTDVATVTHALLAVVLSRSARTDDIVLGARTDADVVVLRTRVRAADRFTEFVDAVRDAEAEAFAHRGVPASRIVDALDPPRSVSHAPLFQVLLEFSDRPHELGDLDLQVTVSAESVRFTYATDLFDADTAQAITRRFVRAAHTAATDPSVVIGDIDLVEPAEHALLREWSTRHAGPAQDTTLGALFAARAARTPGATAVVSGGERLSYGELDARSNRLARQLLSWGVGPESTVAVALPRSAVLVVALVAVVKAGAAYVPIDADHPGERSALVLDDARPACVLATGDTAPSLPTSDIPVLLLDSVTDDLGNLPATPLTDADRAPIDPGALAYVVYTSGSTGRPKGVAVSHRNVVALFTSTRDLFRFRDTDVWTMFHSPAFDFSVWELWGALLHGGTLVVVDFDTTRSPVAFLELLRRERVTVLSQTPTAFFQLIDATSTDDGADALPLRYVVLGGEALDLGQLERWYSRHDEDAPVLVNMYGITETTVHVSHLRLDRGLAVAAWTSVIGRAIPGLHVSVRDPRLHPVPVGVAGELYVAGTQVARGYLGRAALTAARFVADEAGTRMYRTGDIVRWRRDGSLEYLGREDFQVEIRGFRVELGEVEWVLGRCDGVAQVVVTMRDDPVTGPALAAYVVPDAGAIAVTDRVLEYARTALPSYMIPNSLTVLDRLPLTVNGKLDRAALPAPLTDSRAAFAAPGTAVEESLTVIFAALLGVPAVGVDDDFFALGGNSLIAAKVVARIHQALGAGVGVRDVFEARTVRSLATRVGRADATGRPPLVATDRSTPAPVSLAQTRMWFLDQFDTTSPAYNIAAAFRLHGSLDVAALHAALTDVVDRHEALRTVFPMREDTPVQSVIPAADAVPALRAVAVAGERDLRDRLAGALSAGFEVTTEVPLRAHLFEVGPREHVLALVVHHIAADALSLAPLARDVTAAYTARVHGHAPDWVPLPVQYADYSNWQRALLGSEDDPGSLMSRQLGYWRSALADAPVVTDLPMDRARPEHRSLAGARESFEIGDRLHRAVVALAREHDATVFMVAHAALAVLVSRLGSTNDVVIGSAVAGRGEAALDDVVGMFVNTLALRTPVHGADSFATVLTAVRDRDLEAFAHAEVPFERVVEALDLPRTTAHAPLFQVLFEFQDVTRPTPSLPEVGVEEIDLGVSVSTFDLQLTLAERFAADGGPAGIGAGFTYATDIFDAATVRTFAERFLRLLETVVADPQVPLARIDLLGAAERDALVPVRGRPGGTTRLLPEILSAAASRDPHAVALSYGNAVMSYRELDDWSNRLAWVLIRRGIGPEDHVAIGLFRSVELVVSVWAVAKSGASFVPVDPSLPPGRIADILADSGAAAGLTVAEQRERMPDGVEWLLLDYPGPTRRWESKAITDADRVVPLRPDHPAYLMYTSGSTGTPKGVVIPHAGLQNFTIEQRTRYATTNASRVLNLASPGFDATILEYLMAFGAGARLVIAAPQVYGGAALTELLAAERITHAFVTPAVLATIDPRGLRLLRALVVGGERCPPELLARWASGRTLLVGYGPTETTVMSNVGDPMAPGDPVRIGHPMRGVRELVLDEWLRPVPVGVVGELYVLGEGLARGYHRRSGSTAASFVANPFDQAGSRMYRTGDLMRWTRDGRLEYLGRNDFQVKLRGQRVEPGEVEAALTGCPGVAQAVVVVRRTPAAEAVLAGYVTAEEGADLDTAEVLGFAASVLAPFMVPASVTVLEHLPLGANGKVDRHALPEPEFAPRIFRPPETPFESAVAEVFSEVLGIGAVGADDDFFASGGNSLTATQVVARLGAALGADVGVREIFESPTVRALAARIARETAGGEARPAAVASRRPDTVPLSWAQRRMWLLNQFDPSSPAYNVAMIVRLSGELDIDALTAALGDVVDRHESLRTRYPYGDAEPTQVVVGAGHVAQLTVSTDEAPVRDQISDLVTTGFDVAAEVPMRARLFALGEREHVLVVVVHHIAADGFSMVPLARDVMTAYPARSEGRAPGWEPLPVQYADYTLWQRELLGSEDDPESLVSRQLDYWRSTLAGAPAVTELPADRERPQRRSPSGDRVEFSIGADLHRDVVALARTRRCTVFMVVHTALAVLLSRSGGSGDVVIGSPVAGRGDAVLDDVVGMFVNTLVLRTRVSGTAEELLEQVRDTDLAAYAHADVPFERVVEALNPPRSQSYSPLFQVLLEFRNTEHPDLALPHLHAEVLEPDVEVSLFDLQLTVRERYDESGTPEGMTAGFTYSTDLFDAATAQALADRFTRILAAVVTDPHGAVGDIDVLAPDERIRLREWSAAADTVVLDPRLRMASEGVTGAVYVADTREPHTSARAAATTFVANPFGAPGTRMVRTGGLARWNRSGQLVNVTAPDTPTRSVTEVVARHPAVREAVVLTTTAGVTAFWVPAAAAAVLPMADDLREFSAERLDARLVPARFVALGAVPRSADGAVDEDALRALVAGTEPVGGGSRQRWTALERSVAEAWAAVLGHDDFGPEDGFFDVGGNSHRVVELQRRLEERWPGTLRVGQLFDLVTVAAQAEAISNPTRTGDASTPATYEF</sequence>
<feature type="compositionally biased region" description="Basic and acidic residues" evidence="4">
    <location>
        <begin position="2544"/>
        <end position="2559"/>
    </location>
</feature>
<evidence type="ECO:0000259" key="5">
    <source>
        <dbReference type="PROSITE" id="PS50075"/>
    </source>
</evidence>
<dbReference type="InterPro" id="IPR001242">
    <property type="entry name" value="Condensation_dom"/>
</dbReference>
<feature type="domain" description="Carrier" evidence="5">
    <location>
        <begin position="2963"/>
        <end position="3038"/>
    </location>
</feature>
<name>A0A1H4YDQ3_RHOJO</name>
<dbReference type="Pfam" id="PF00501">
    <property type="entry name" value="AMP-binding"/>
    <property type="match status" value="2"/>
</dbReference>
<dbReference type="SUPFAM" id="SSF52777">
    <property type="entry name" value="CoA-dependent acyltransferases"/>
    <property type="match status" value="7"/>
</dbReference>
<gene>
    <name evidence="6" type="ORF">SAMN04490220_3672</name>
</gene>
<dbReference type="PANTHER" id="PTHR45527">
    <property type="entry name" value="NONRIBOSOMAL PEPTIDE SYNTHETASE"/>
    <property type="match status" value="1"/>
</dbReference>
<evidence type="ECO:0000313" key="7">
    <source>
        <dbReference type="Proteomes" id="UP000183407"/>
    </source>
</evidence>
<dbReference type="InterPro" id="IPR042099">
    <property type="entry name" value="ANL_N_sf"/>
</dbReference>
<dbReference type="InterPro" id="IPR023213">
    <property type="entry name" value="CAT-like_dom_sf"/>
</dbReference>
<dbReference type="GO" id="GO:0005829">
    <property type="term" value="C:cytosol"/>
    <property type="evidence" value="ECO:0007669"/>
    <property type="project" value="TreeGrafter"/>
</dbReference>
<evidence type="ECO:0000256" key="3">
    <source>
        <dbReference type="ARBA" id="ARBA00022553"/>
    </source>
</evidence>
<dbReference type="InterPro" id="IPR009081">
    <property type="entry name" value="PP-bd_ACP"/>
</dbReference>
<dbReference type="PROSITE" id="PS00455">
    <property type="entry name" value="AMP_BINDING"/>
    <property type="match status" value="2"/>
</dbReference>
<dbReference type="SMART" id="SM00823">
    <property type="entry name" value="PKS_PP"/>
    <property type="match status" value="3"/>
</dbReference>
<dbReference type="NCBIfam" id="TIGR01733">
    <property type="entry name" value="AA-adenyl-dom"/>
    <property type="match status" value="2"/>
</dbReference>
<feature type="domain" description="Carrier" evidence="5">
    <location>
        <begin position="1194"/>
        <end position="1269"/>
    </location>
</feature>
<dbReference type="Gene3D" id="3.40.50.980">
    <property type="match status" value="2"/>
</dbReference>
<protein>
    <submittedName>
        <fullName evidence="6">Amino acid adenylation domain-containing protein</fullName>
    </submittedName>
</protein>
<dbReference type="Pfam" id="PF00668">
    <property type="entry name" value="Condensation"/>
    <property type="match status" value="4"/>
</dbReference>
<dbReference type="PROSITE" id="PS00012">
    <property type="entry name" value="PHOSPHOPANTETHEINE"/>
    <property type="match status" value="2"/>
</dbReference>
<feature type="region of interest" description="Disordered" evidence="4">
    <location>
        <begin position="2540"/>
        <end position="2559"/>
    </location>
</feature>
<reference evidence="7" key="1">
    <citation type="submission" date="2016-10" db="EMBL/GenBank/DDBJ databases">
        <authorList>
            <person name="Varghese N."/>
        </authorList>
    </citation>
    <scope>NUCLEOTIDE SEQUENCE [LARGE SCALE GENOMIC DNA]</scope>
    <source>
        <strain evidence="7">DSM 44719</strain>
    </source>
</reference>
<dbReference type="PROSITE" id="PS50075">
    <property type="entry name" value="CARRIER"/>
    <property type="match status" value="3"/>
</dbReference>
<evidence type="ECO:0000256" key="1">
    <source>
        <dbReference type="ARBA" id="ARBA00001957"/>
    </source>
</evidence>
<dbReference type="InterPro" id="IPR045851">
    <property type="entry name" value="AMP-bd_C_sf"/>
</dbReference>
<keyword evidence="3" id="KW-0597">Phosphoprotein</keyword>
<dbReference type="Gene3D" id="3.30.559.10">
    <property type="entry name" value="Chloramphenicol acetyltransferase-like domain"/>
    <property type="match status" value="3"/>
</dbReference>
<dbReference type="GO" id="GO:0009366">
    <property type="term" value="C:enterobactin synthetase complex"/>
    <property type="evidence" value="ECO:0007669"/>
    <property type="project" value="TreeGrafter"/>
</dbReference>
<dbReference type="SUPFAM" id="SSF47336">
    <property type="entry name" value="ACP-like"/>
    <property type="match status" value="3"/>
</dbReference>
<dbReference type="GO" id="GO:0072330">
    <property type="term" value="P:monocarboxylic acid biosynthetic process"/>
    <property type="evidence" value="ECO:0007669"/>
    <property type="project" value="UniProtKB-ARBA"/>
</dbReference>
<dbReference type="Gene3D" id="2.30.38.10">
    <property type="entry name" value="Luciferase, Domain 3"/>
    <property type="match status" value="2"/>
</dbReference>
<dbReference type="GO" id="GO:0009239">
    <property type="term" value="P:enterobactin biosynthetic process"/>
    <property type="evidence" value="ECO:0007669"/>
    <property type="project" value="TreeGrafter"/>
</dbReference>
<organism evidence="6 7">
    <name type="scientific">Rhodococcus jostii</name>
    <dbReference type="NCBI Taxonomy" id="132919"/>
    <lineage>
        <taxon>Bacteria</taxon>
        <taxon>Bacillati</taxon>
        <taxon>Actinomycetota</taxon>
        <taxon>Actinomycetes</taxon>
        <taxon>Mycobacteriales</taxon>
        <taxon>Nocardiaceae</taxon>
        <taxon>Rhodococcus</taxon>
    </lineage>
</organism>
<dbReference type="EMBL" id="FNTL01000004">
    <property type="protein sequence ID" value="SED15987.1"/>
    <property type="molecule type" value="Genomic_DNA"/>
</dbReference>
<dbReference type="InterPro" id="IPR000873">
    <property type="entry name" value="AMP-dep_synth/lig_dom"/>
</dbReference>